<evidence type="ECO:0000259" key="2">
    <source>
        <dbReference type="PROSITE" id="PS50404"/>
    </source>
</evidence>
<dbReference type="Gene3D" id="3.40.30.10">
    <property type="entry name" value="Glutaredoxin"/>
    <property type="match status" value="1"/>
</dbReference>
<proteinExistence type="inferred from homology"/>
<dbReference type="PANTHER" id="PTHR44051:SF8">
    <property type="entry name" value="GLUTATHIONE S-TRANSFERASE GSTA"/>
    <property type="match status" value="1"/>
</dbReference>
<dbReference type="CDD" id="cd03057">
    <property type="entry name" value="GST_N_Beta"/>
    <property type="match status" value="1"/>
</dbReference>
<dbReference type="InterPro" id="IPR036282">
    <property type="entry name" value="Glutathione-S-Trfase_C_sf"/>
</dbReference>
<evidence type="ECO:0000313" key="4">
    <source>
        <dbReference type="EMBL" id="QTH72733.1"/>
    </source>
</evidence>
<dbReference type="Proteomes" id="UP000664904">
    <property type="component" value="Chromosome"/>
</dbReference>
<organism evidence="4 5">
    <name type="scientific">Pseudoalteromonas xiamenensis</name>
    <dbReference type="NCBI Taxonomy" id="882626"/>
    <lineage>
        <taxon>Bacteria</taxon>
        <taxon>Pseudomonadati</taxon>
        <taxon>Pseudomonadota</taxon>
        <taxon>Gammaproteobacteria</taxon>
        <taxon>Alteromonadales</taxon>
        <taxon>Pseudoalteromonadaceae</taxon>
        <taxon>Pseudoalteromonas</taxon>
    </lineage>
</organism>
<dbReference type="SFLD" id="SFLDS00019">
    <property type="entry name" value="Glutathione_Transferase_(cytos"/>
    <property type="match status" value="1"/>
</dbReference>
<reference evidence="4" key="1">
    <citation type="submission" date="2021-03" db="EMBL/GenBank/DDBJ databases">
        <title>Complete Genome of Pseudoalteromonas xiamenensis STKMTI.2, a new potential marine bacterium producing anti-Vibrio compounds.</title>
        <authorList>
            <person name="Handayani D.P."/>
            <person name="Isnansetyo A."/>
            <person name="Istiqomah I."/>
            <person name="Jumina J."/>
        </authorList>
    </citation>
    <scope>NUCLEOTIDE SEQUENCE</scope>
    <source>
        <strain evidence="4">STKMTI.2</strain>
    </source>
</reference>
<evidence type="ECO:0000256" key="1">
    <source>
        <dbReference type="RuleBase" id="RU003494"/>
    </source>
</evidence>
<dbReference type="Pfam" id="PF02798">
    <property type="entry name" value="GST_N"/>
    <property type="match status" value="1"/>
</dbReference>
<sequence length="199" mass="21885">MYTLYYMTGACSLATQVVLRELGVEFKLINKDSVEDFKAINPVGAVPVLLDNGKKYTEGAAILLHLLDKHANNLFPASGDAREEAIQNLLFANATMHPAYSKLFFIGQSMTDTEVKQATLESAAQSINQLWKVVEAKLANQPFLGGDHYSAADILLTVYHSWGQYFPVDIVIGDKTAKLIDTVSNLPSFKASQEAEQQN</sequence>
<dbReference type="KEGG" id="pxi:J5O05_08175"/>
<dbReference type="PANTHER" id="PTHR44051">
    <property type="entry name" value="GLUTATHIONE S-TRANSFERASE-RELATED"/>
    <property type="match status" value="1"/>
</dbReference>
<dbReference type="AlphaFoldDB" id="A0A975DIZ5"/>
<protein>
    <submittedName>
        <fullName evidence="4">Glutathione S-transferase family protein</fullName>
    </submittedName>
</protein>
<dbReference type="InterPro" id="IPR004046">
    <property type="entry name" value="GST_C"/>
</dbReference>
<dbReference type="SFLD" id="SFLDG00358">
    <property type="entry name" value="Main_(cytGST)"/>
    <property type="match status" value="1"/>
</dbReference>
<accession>A0A975DIZ5</accession>
<dbReference type="InterPro" id="IPR004045">
    <property type="entry name" value="Glutathione_S-Trfase_N"/>
</dbReference>
<name>A0A975DIZ5_9GAMM</name>
<dbReference type="PROSITE" id="PS50405">
    <property type="entry name" value="GST_CTER"/>
    <property type="match status" value="1"/>
</dbReference>
<keyword evidence="5" id="KW-1185">Reference proteome</keyword>
<dbReference type="Pfam" id="PF00043">
    <property type="entry name" value="GST_C"/>
    <property type="match status" value="1"/>
</dbReference>
<evidence type="ECO:0000259" key="3">
    <source>
        <dbReference type="PROSITE" id="PS50405"/>
    </source>
</evidence>
<feature type="domain" description="GST C-terminal" evidence="3">
    <location>
        <begin position="78"/>
        <end position="199"/>
    </location>
</feature>
<comment type="similarity">
    <text evidence="1">Belongs to the GST superfamily.</text>
</comment>
<dbReference type="SUPFAM" id="SSF47616">
    <property type="entry name" value="GST C-terminal domain-like"/>
    <property type="match status" value="1"/>
</dbReference>
<dbReference type="InterPro" id="IPR036249">
    <property type="entry name" value="Thioredoxin-like_sf"/>
</dbReference>
<dbReference type="RefSeq" id="WP_208844356.1">
    <property type="nucleotide sequence ID" value="NZ_CP072133.1"/>
</dbReference>
<evidence type="ECO:0000313" key="5">
    <source>
        <dbReference type="Proteomes" id="UP000664904"/>
    </source>
</evidence>
<dbReference type="InterPro" id="IPR040079">
    <property type="entry name" value="Glutathione_S-Trfase"/>
</dbReference>
<dbReference type="PROSITE" id="PS50404">
    <property type="entry name" value="GST_NTER"/>
    <property type="match status" value="1"/>
</dbReference>
<dbReference type="Gene3D" id="1.20.1050.10">
    <property type="match status" value="1"/>
</dbReference>
<gene>
    <name evidence="4" type="ORF">J5O05_08175</name>
</gene>
<dbReference type="InterPro" id="IPR010987">
    <property type="entry name" value="Glutathione-S-Trfase_C-like"/>
</dbReference>
<dbReference type="EMBL" id="CP072133">
    <property type="protein sequence ID" value="QTH72733.1"/>
    <property type="molecule type" value="Genomic_DNA"/>
</dbReference>
<feature type="domain" description="GST N-terminal" evidence="2">
    <location>
        <begin position="1"/>
        <end position="74"/>
    </location>
</feature>
<dbReference type="SUPFAM" id="SSF52833">
    <property type="entry name" value="Thioredoxin-like"/>
    <property type="match status" value="1"/>
</dbReference>